<proteinExistence type="predicted"/>
<dbReference type="PATRIC" id="fig|52689.4.peg.3807"/>
<gene>
    <name evidence="1" type="ORF">AKG39_03805</name>
</gene>
<comment type="caution">
    <text evidence="1">The sequence shown here is derived from an EMBL/GenBank/DDBJ whole genome shotgun (WGS) entry which is preliminary data.</text>
</comment>
<dbReference type="OrthoDB" id="9807630at2"/>
<dbReference type="InterPro" id="IPR036412">
    <property type="entry name" value="HAD-like_sf"/>
</dbReference>
<dbReference type="PANTHER" id="PTHR43434">
    <property type="entry name" value="PHOSPHOGLYCOLATE PHOSPHATASE"/>
    <property type="match status" value="1"/>
</dbReference>
<dbReference type="PANTHER" id="PTHR43434:SF1">
    <property type="entry name" value="PHOSPHOGLYCOLATE PHOSPHATASE"/>
    <property type="match status" value="1"/>
</dbReference>
<protein>
    <submittedName>
        <fullName evidence="1">Phosphoglycolate phosphatase</fullName>
    </submittedName>
</protein>
<dbReference type="GO" id="GO:0008967">
    <property type="term" value="F:phosphoglycolate phosphatase activity"/>
    <property type="evidence" value="ECO:0007669"/>
    <property type="project" value="TreeGrafter"/>
</dbReference>
<dbReference type="EMBL" id="LGYO01000008">
    <property type="protein sequence ID" value="KNZ42857.1"/>
    <property type="molecule type" value="Genomic_DNA"/>
</dbReference>
<accession>A0A0L6U3F3</accession>
<dbReference type="InterPro" id="IPR023214">
    <property type="entry name" value="HAD_sf"/>
</dbReference>
<dbReference type="SFLD" id="SFLDS00003">
    <property type="entry name" value="Haloacid_Dehalogenase"/>
    <property type="match status" value="1"/>
</dbReference>
<dbReference type="InterPro" id="IPR041492">
    <property type="entry name" value="HAD_2"/>
</dbReference>
<dbReference type="GO" id="GO:0006281">
    <property type="term" value="P:DNA repair"/>
    <property type="evidence" value="ECO:0007669"/>
    <property type="project" value="TreeGrafter"/>
</dbReference>
<dbReference type="SFLD" id="SFLDG01135">
    <property type="entry name" value="C1.5.6:_HAD__Beta-PGM__Phospha"/>
    <property type="match status" value="1"/>
</dbReference>
<dbReference type="Gene3D" id="1.10.150.240">
    <property type="entry name" value="Putative phosphatase, domain 2"/>
    <property type="match status" value="1"/>
</dbReference>
<dbReference type="InterPro" id="IPR006439">
    <property type="entry name" value="HAD-SF_hydro_IA"/>
</dbReference>
<dbReference type="GO" id="GO:0005829">
    <property type="term" value="C:cytosol"/>
    <property type="evidence" value="ECO:0007669"/>
    <property type="project" value="TreeGrafter"/>
</dbReference>
<reference evidence="2" key="1">
    <citation type="submission" date="2015-07" db="EMBL/GenBank/DDBJ databases">
        <title>Draft genome sequence of Acetobacterium bakii DSM 8293, a potential psychrophilic chemical producer through syngas fermentation.</title>
        <authorList>
            <person name="Song Y."/>
            <person name="Hwang S."/>
            <person name="Cho B.-K."/>
        </authorList>
    </citation>
    <scope>NUCLEOTIDE SEQUENCE [LARGE SCALE GENOMIC DNA]</scope>
    <source>
        <strain evidence="2">DSM 8239</strain>
    </source>
</reference>
<dbReference type="Pfam" id="PF13419">
    <property type="entry name" value="HAD_2"/>
    <property type="match status" value="1"/>
</dbReference>
<evidence type="ECO:0000313" key="1">
    <source>
        <dbReference type="EMBL" id="KNZ42857.1"/>
    </source>
</evidence>
<dbReference type="RefSeq" id="WP_050739031.1">
    <property type="nucleotide sequence ID" value="NZ_LGYO01000008.1"/>
</dbReference>
<sequence length="224" mass="25282">MIIKNKEPKDYQYIIFDLDGTLVDSSPDIIETIKYISKFYGFVEKSDAFIRSCIGGGARKVLLKVFGEDKETLIDSEILPLFVKRYTENCHKNALAYPGVKAILEYYKQQGKALSVATFKIRSATEKILKTLELYDYFDILVTADDVKNPKPDPECIYAILKYYGCEKFQVILIGDTQTDYLTGTNAGIDVCGVTYGYGAPEAVRALNPAYVIDRMEELKEVVL</sequence>
<dbReference type="AlphaFoldDB" id="A0A0L6U3F3"/>
<dbReference type="SUPFAM" id="SSF56784">
    <property type="entry name" value="HAD-like"/>
    <property type="match status" value="1"/>
</dbReference>
<dbReference type="Gene3D" id="3.40.50.1000">
    <property type="entry name" value="HAD superfamily/HAD-like"/>
    <property type="match status" value="1"/>
</dbReference>
<dbReference type="NCBIfam" id="TIGR01549">
    <property type="entry name" value="HAD-SF-IA-v1"/>
    <property type="match status" value="1"/>
</dbReference>
<keyword evidence="2" id="KW-1185">Reference proteome</keyword>
<dbReference type="STRING" id="52689.AKG39_03805"/>
<evidence type="ECO:0000313" key="2">
    <source>
        <dbReference type="Proteomes" id="UP000036873"/>
    </source>
</evidence>
<dbReference type="InterPro" id="IPR023198">
    <property type="entry name" value="PGP-like_dom2"/>
</dbReference>
<name>A0A0L6U3F3_9FIRM</name>
<dbReference type="SFLD" id="SFLDG01129">
    <property type="entry name" value="C1.5:_HAD__Beta-PGM__Phosphata"/>
    <property type="match status" value="1"/>
</dbReference>
<organism evidence="1 2">
    <name type="scientific">Acetobacterium bakii</name>
    <dbReference type="NCBI Taxonomy" id="52689"/>
    <lineage>
        <taxon>Bacteria</taxon>
        <taxon>Bacillati</taxon>
        <taxon>Bacillota</taxon>
        <taxon>Clostridia</taxon>
        <taxon>Eubacteriales</taxon>
        <taxon>Eubacteriaceae</taxon>
        <taxon>Acetobacterium</taxon>
    </lineage>
</organism>
<dbReference type="InterPro" id="IPR050155">
    <property type="entry name" value="HAD-like_hydrolase_sf"/>
</dbReference>
<dbReference type="Proteomes" id="UP000036873">
    <property type="component" value="Unassembled WGS sequence"/>
</dbReference>